<keyword evidence="1" id="KW-0812">Transmembrane</keyword>
<keyword evidence="1" id="KW-1133">Transmembrane helix</keyword>
<accession>A0A8W8JTI8</accession>
<proteinExistence type="predicted"/>
<dbReference type="Proteomes" id="UP000005408">
    <property type="component" value="Unassembled WGS sequence"/>
</dbReference>
<dbReference type="EnsemblMetazoa" id="G20879.1">
    <property type="protein sequence ID" value="G20879.1:cds"/>
    <property type="gene ID" value="G20879"/>
</dbReference>
<evidence type="ECO:0000313" key="2">
    <source>
        <dbReference type="EnsemblMetazoa" id="G20879.1:cds"/>
    </source>
</evidence>
<keyword evidence="3" id="KW-1185">Reference proteome</keyword>
<protein>
    <submittedName>
        <fullName evidence="2">Uncharacterized protein</fullName>
    </submittedName>
</protein>
<sequence length="159" mass="18083">MKNCYGDTPDYLCAAIENMLGQYGEICTKKRWIPENKCAVLNAQTHNLDSVDCKADIGCPPNMILSSEVWRLLFCFRTTPSQIETKVQGMTTSIVMEQESVSGGFWLIIVVIMATLIGSLLVVFIFDKKFNWRLLDRFRSRVREIQEDETESPFLGSEG</sequence>
<name>A0A8W8JTI8_MAGGI</name>
<dbReference type="AlphaFoldDB" id="A0A8W8JTI8"/>
<evidence type="ECO:0000256" key="1">
    <source>
        <dbReference type="SAM" id="Phobius"/>
    </source>
</evidence>
<feature type="transmembrane region" description="Helical" evidence="1">
    <location>
        <begin position="105"/>
        <end position="126"/>
    </location>
</feature>
<reference evidence="2" key="1">
    <citation type="submission" date="2022-08" db="UniProtKB">
        <authorList>
            <consortium name="EnsemblMetazoa"/>
        </authorList>
    </citation>
    <scope>IDENTIFICATION</scope>
    <source>
        <strain evidence="2">05x7-T-G4-1.051#20</strain>
    </source>
</reference>
<keyword evidence="1" id="KW-0472">Membrane</keyword>
<organism evidence="2 3">
    <name type="scientific">Magallana gigas</name>
    <name type="common">Pacific oyster</name>
    <name type="synonym">Crassostrea gigas</name>
    <dbReference type="NCBI Taxonomy" id="29159"/>
    <lineage>
        <taxon>Eukaryota</taxon>
        <taxon>Metazoa</taxon>
        <taxon>Spiralia</taxon>
        <taxon>Lophotrochozoa</taxon>
        <taxon>Mollusca</taxon>
        <taxon>Bivalvia</taxon>
        <taxon>Autobranchia</taxon>
        <taxon>Pteriomorphia</taxon>
        <taxon>Ostreida</taxon>
        <taxon>Ostreoidea</taxon>
        <taxon>Ostreidae</taxon>
        <taxon>Magallana</taxon>
    </lineage>
</organism>
<evidence type="ECO:0000313" key="3">
    <source>
        <dbReference type="Proteomes" id="UP000005408"/>
    </source>
</evidence>